<dbReference type="Proteomes" id="UP000324222">
    <property type="component" value="Unassembled WGS sequence"/>
</dbReference>
<sequence length="38" mass="4523">MQWYCMPPILLQPCCTRRSFSSHPYSVQLSNTRVNQYS</sequence>
<keyword evidence="2" id="KW-1185">Reference proteome</keyword>
<organism evidence="1 2">
    <name type="scientific">Portunus trituberculatus</name>
    <name type="common">Swimming crab</name>
    <name type="synonym">Neptunus trituberculatus</name>
    <dbReference type="NCBI Taxonomy" id="210409"/>
    <lineage>
        <taxon>Eukaryota</taxon>
        <taxon>Metazoa</taxon>
        <taxon>Ecdysozoa</taxon>
        <taxon>Arthropoda</taxon>
        <taxon>Crustacea</taxon>
        <taxon>Multicrustacea</taxon>
        <taxon>Malacostraca</taxon>
        <taxon>Eumalacostraca</taxon>
        <taxon>Eucarida</taxon>
        <taxon>Decapoda</taxon>
        <taxon>Pleocyemata</taxon>
        <taxon>Brachyura</taxon>
        <taxon>Eubrachyura</taxon>
        <taxon>Portunoidea</taxon>
        <taxon>Portunidae</taxon>
        <taxon>Portuninae</taxon>
        <taxon>Portunus</taxon>
    </lineage>
</organism>
<evidence type="ECO:0000313" key="1">
    <source>
        <dbReference type="EMBL" id="MPC23409.1"/>
    </source>
</evidence>
<protein>
    <submittedName>
        <fullName evidence="1">Uncharacterized protein</fullName>
    </submittedName>
</protein>
<dbReference type="EMBL" id="VSRR010001203">
    <property type="protein sequence ID" value="MPC23409.1"/>
    <property type="molecule type" value="Genomic_DNA"/>
</dbReference>
<evidence type="ECO:0000313" key="2">
    <source>
        <dbReference type="Proteomes" id="UP000324222"/>
    </source>
</evidence>
<name>A0A5B7DQR6_PORTR</name>
<dbReference type="AlphaFoldDB" id="A0A5B7DQR6"/>
<gene>
    <name evidence="1" type="ORF">E2C01_016454</name>
</gene>
<comment type="caution">
    <text evidence="1">The sequence shown here is derived from an EMBL/GenBank/DDBJ whole genome shotgun (WGS) entry which is preliminary data.</text>
</comment>
<accession>A0A5B7DQR6</accession>
<reference evidence="1 2" key="1">
    <citation type="submission" date="2019-05" db="EMBL/GenBank/DDBJ databases">
        <title>Another draft genome of Portunus trituberculatus and its Hox gene families provides insights of decapod evolution.</title>
        <authorList>
            <person name="Jeong J.-H."/>
            <person name="Song I."/>
            <person name="Kim S."/>
            <person name="Choi T."/>
            <person name="Kim D."/>
            <person name="Ryu S."/>
            <person name="Kim W."/>
        </authorList>
    </citation>
    <scope>NUCLEOTIDE SEQUENCE [LARGE SCALE GENOMIC DNA]</scope>
    <source>
        <tissue evidence="1">Muscle</tissue>
    </source>
</reference>
<proteinExistence type="predicted"/>